<keyword evidence="3" id="KW-0808">Transferase</keyword>
<dbReference type="Gene3D" id="3.30.565.10">
    <property type="entry name" value="Histidine kinase-like ATPase, C-terminal domain"/>
    <property type="match status" value="1"/>
</dbReference>
<dbReference type="SUPFAM" id="SSF55874">
    <property type="entry name" value="ATPase domain of HSP90 chaperone/DNA topoisomerase II/histidine kinase"/>
    <property type="match status" value="1"/>
</dbReference>
<proteinExistence type="predicted"/>
<dbReference type="EMBL" id="CP022203">
    <property type="protein sequence ID" value="ATB45697.1"/>
    <property type="molecule type" value="Genomic_DNA"/>
</dbReference>
<feature type="domain" description="Signal transduction histidine kinase internal region" evidence="2">
    <location>
        <begin position="161"/>
        <end position="235"/>
    </location>
</feature>
<dbReference type="Pfam" id="PF06580">
    <property type="entry name" value="His_kinase"/>
    <property type="match status" value="1"/>
</dbReference>
<dbReference type="PANTHER" id="PTHR34220">
    <property type="entry name" value="SENSOR HISTIDINE KINASE YPDA"/>
    <property type="match status" value="1"/>
</dbReference>
<evidence type="ECO:0000313" key="3">
    <source>
        <dbReference type="EMBL" id="ATB45697.1"/>
    </source>
</evidence>
<evidence type="ECO:0000256" key="1">
    <source>
        <dbReference type="SAM" id="Phobius"/>
    </source>
</evidence>
<feature type="transmembrane region" description="Helical" evidence="1">
    <location>
        <begin position="24"/>
        <end position="41"/>
    </location>
</feature>
<feature type="transmembrane region" description="Helical" evidence="1">
    <location>
        <begin position="114"/>
        <end position="134"/>
    </location>
</feature>
<sequence>MPETSSEGSIVRATLRALVAPRRLLPILVVSVALISAQVRFSPTPLWVAFGLGLQMCLLFVAVAPVSYRVLFPEGLDFSHGGIRLLLYATVGSGVVLTSGFVVPKLLGLGPTFLTQPTNLAVCGALFLVGGWGLGRDIGFEESLGRERARAARFALEAEQAQLLALRSHLDPHFLFNTLNAIAEWCREDGAVAEAAVLRLSTMLRSVLAGVRSATWPLAQELELIRTLFELHLLRDPDLFQLTLNVPADVGEIPVPPLVLLPLAENAVKHGPAAGHRGPLSLDVTARGHEVEVAIENPGPSRGPREGSAGLPTVERRLALAYGSAARLVLDGREARTRVAVTLPRAGPQPGVLT</sequence>
<feature type="transmembrane region" description="Helical" evidence="1">
    <location>
        <begin position="83"/>
        <end position="102"/>
    </location>
</feature>
<accession>A0A250JQB9</accession>
<keyword evidence="1" id="KW-1133">Transmembrane helix</keyword>
<evidence type="ECO:0000259" key="2">
    <source>
        <dbReference type="Pfam" id="PF06580"/>
    </source>
</evidence>
<reference evidence="3 4" key="1">
    <citation type="submission" date="2017-06" db="EMBL/GenBank/DDBJ databases">
        <title>Sequencing and comparative analysis of myxobacterial genomes.</title>
        <authorList>
            <person name="Rupp O."/>
            <person name="Goesmann A."/>
            <person name="Sogaard-Andersen L."/>
        </authorList>
    </citation>
    <scope>NUCLEOTIDE SEQUENCE [LARGE SCALE GENOMIC DNA]</scope>
    <source>
        <strain evidence="3 4">DSM 14697</strain>
    </source>
</reference>
<dbReference type="InterPro" id="IPR010559">
    <property type="entry name" value="Sig_transdc_His_kin_internal"/>
</dbReference>
<dbReference type="Proteomes" id="UP000217343">
    <property type="component" value="Chromosome"/>
</dbReference>
<dbReference type="AlphaFoldDB" id="A0A250JQB9"/>
<organism evidence="3 4">
    <name type="scientific">Corallococcus macrosporus DSM 14697</name>
    <dbReference type="NCBI Taxonomy" id="1189310"/>
    <lineage>
        <taxon>Bacteria</taxon>
        <taxon>Pseudomonadati</taxon>
        <taxon>Myxococcota</taxon>
        <taxon>Myxococcia</taxon>
        <taxon>Myxococcales</taxon>
        <taxon>Cystobacterineae</taxon>
        <taxon>Myxococcaceae</taxon>
        <taxon>Corallococcus</taxon>
    </lineage>
</organism>
<dbReference type="GO" id="GO:0000155">
    <property type="term" value="F:phosphorelay sensor kinase activity"/>
    <property type="evidence" value="ECO:0007669"/>
    <property type="project" value="InterPro"/>
</dbReference>
<feature type="transmembrane region" description="Helical" evidence="1">
    <location>
        <begin position="47"/>
        <end position="71"/>
    </location>
</feature>
<dbReference type="PANTHER" id="PTHR34220:SF7">
    <property type="entry name" value="SENSOR HISTIDINE KINASE YPDA"/>
    <property type="match status" value="1"/>
</dbReference>
<evidence type="ECO:0000313" key="4">
    <source>
        <dbReference type="Proteomes" id="UP000217343"/>
    </source>
</evidence>
<dbReference type="InterPro" id="IPR050640">
    <property type="entry name" value="Bact_2-comp_sensor_kinase"/>
</dbReference>
<dbReference type="InterPro" id="IPR036890">
    <property type="entry name" value="HATPase_C_sf"/>
</dbReference>
<dbReference type="OrthoDB" id="2514702at2"/>
<dbReference type="RefSeq" id="WP_095957441.1">
    <property type="nucleotide sequence ID" value="NZ_CP022203.1"/>
</dbReference>
<name>A0A250JQB9_9BACT</name>
<keyword evidence="3" id="KW-0418">Kinase</keyword>
<keyword evidence="1" id="KW-0472">Membrane</keyword>
<keyword evidence="4" id="KW-1185">Reference proteome</keyword>
<dbReference type="KEGG" id="mmas:MYMAC_001282"/>
<keyword evidence="1" id="KW-0812">Transmembrane</keyword>
<gene>
    <name evidence="3" type="ORF">MYMAC_001282</name>
</gene>
<dbReference type="GO" id="GO:0016020">
    <property type="term" value="C:membrane"/>
    <property type="evidence" value="ECO:0007669"/>
    <property type="project" value="InterPro"/>
</dbReference>
<protein>
    <submittedName>
        <fullName evidence="3">Histidine kinase</fullName>
    </submittedName>
</protein>